<dbReference type="GO" id="GO:0016818">
    <property type="term" value="F:hydrolase activity, acting on acid anhydrides, in phosphorus-containing anhydrides"/>
    <property type="evidence" value="ECO:0007669"/>
    <property type="project" value="InterPro"/>
</dbReference>
<evidence type="ECO:0000259" key="3">
    <source>
        <dbReference type="Pfam" id="PF08797"/>
    </source>
</evidence>
<feature type="domain" description="HIRAN" evidence="3">
    <location>
        <begin position="53"/>
        <end position="97"/>
    </location>
</feature>
<keyword evidence="5" id="KW-1185">Reference proteome</keyword>
<gene>
    <name evidence="4" type="ORF">SAMN05216386_0948</name>
</gene>
<name>A0A1I4YZ45_9PROT</name>
<keyword evidence="2" id="KW-0378">Hydrolase</keyword>
<dbReference type="AlphaFoldDB" id="A0A1I4YZ45"/>
<evidence type="ECO:0000313" key="4">
    <source>
        <dbReference type="EMBL" id="SFN43274.1"/>
    </source>
</evidence>
<dbReference type="Gene3D" id="3.30.70.2330">
    <property type="match status" value="1"/>
</dbReference>
<dbReference type="GO" id="GO:0008270">
    <property type="term" value="F:zinc ion binding"/>
    <property type="evidence" value="ECO:0007669"/>
    <property type="project" value="InterPro"/>
</dbReference>
<dbReference type="GO" id="GO:0003676">
    <property type="term" value="F:nucleic acid binding"/>
    <property type="evidence" value="ECO:0007669"/>
    <property type="project" value="InterPro"/>
</dbReference>
<organism evidence="4 5">
    <name type="scientific">Nitrosospira briensis</name>
    <dbReference type="NCBI Taxonomy" id="35799"/>
    <lineage>
        <taxon>Bacteria</taxon>
        <taxon>Pseudomonadati</taxon>
        <taxon>Pseudomonadota</taxon>
        <taxon>Betaproteobacteria</taxon>
        <taxon>Nitrosomonadales</taxon>
        <taxon>Nitrosomonadaceae</taxon>
        <taxon>Nitrosospira</taxon>
    </lineage>
</organism>
<proteinExistence type="predicted"/>
<evidence type="ECO:0000313" key="5">
    <source>
        <dbReference type="Proteomes" id="UP000183107"/>
    </source>
</evidence>
<sequence length="131" mass="15048">MPLRKNPIPQNVYEWPEHSDEFDIVGELHYQSAIKLLAGANDEHVRSKEYRAFLIPENDNPYDDKAIRVDIEGMVVGYLSREDARSFRRRLGAKKLVNKTTACNAYVTGGRTRNGQKCVYGICLNIKEFGW</sequence>
<evidence type="ECO:0000256" key="2">
    <source>
        <dbReference type="ARBA" id="ARBA00022801"/>
    </source>
</evidence>
<accession>A0A1I4YZ45</accession>
<reference evidence="5" key="1">
    <citation type="submission" date="2016-10" db="EMBL/GenBank/DDBJ databases">
        <authorList>
            <person name="Varghese N."/>
        </authorList>
    </citation>
    <scope>NUCLEOTIDE SEQUENCE [LARGE SCALE GENOMIC DNA]</scope>
    <source>
        <strain evidence="5">Nsp8</strain>
    </source>
</reference>
<evidence type="ECO:0000256" key="1">
    <source>
        <dbReference type="ARBA" id="ARBA00022723"/>
    </source>
</evidence>
<dbReference type="EMBL" id="FOVJ01000001">
    <property type="protein sequence ID" value="SFN43274.1"/>
    <property type="molecule type" value="Genomic_DNA"/>
</dbReference>
<keyword evidence="1" id="KW-0479">Metal-binding</keyword>
<dbReference type="Proteomes" id="UP000183107">
    <property type="component" value="Unassembled WGS sequence"/>
</dbReference>
<dbReference type="Pfam" id="PF08797">
    <property type="entry name" value="HIRAN"/>
    <property type="match status" value="1"/>
</dbReference>
<protein>
    <recommendedName>
        <fullName evidence="3">HIRAN domain-containing protein</fullName>
    </recommendedName>
</protein>
<dbReference type="InterPro" id="IPR014905">
    <property type="entry name" value="HIRAN"/>
</dbReference>